<evidence type="ECO:0000256" key="5">
    <source>
        <dbReference type="ARBA" id="ARBA00022970"/>
    </source>
</evidence>
<dbReference type="InterPro" id="IPR052157">
    <property type="entry name" value="BCAA_transport_permease"/>
</dbReference>
<evidence type="ECO:0000256" key="3">
    <source>
        <dbReference type="ARBA" id="ARBA00022475"/>
    </source>
</evidence>
<evidence type="ECO:0000313" key="11">
    <source>
        <dbReference type="Proteomes" id="UP000318199"/>
    </source>
</evidence>
<dbReference type="Pfam" id="PF02653">
    <property type="entry name" value="BPD_transp_2"/>
    <property type="match status" value="1"/>
</dbReference>
<dbReference type="OrthoDB" id="8888656at2"/>
<gene>
    <name evidence="10" type="ORF">FN976_10065</name>
</gene>
<feature type="transmembrane region" description="Helical" evidence="9">
    <location>
        <begin position="188"/>
        <end position="211"/>
    </location>
</feature>
<dbReference type="PANTHER" id="PTHR11795">
    <property type="entry name" value="BRANCHED-CHAIN AMINO ACID TRANSPORT SYSTEM PERMEASE PROTEIN LIVH"/>
    <property type="match status" value="1"/>
</dbReference>
<feature type="transmembrane region" description="Helical" evidence="9">
    <location>
        <begin position="223"/>
        <end position="249"/>
    </location>
</feature>
<evidence type="ECO:0000256" key="4">
    <source>
        <dbReference type="ARBA" id="ARBA00022692"/>
    </source>
</evidence>
<keyword evidence="11" id="KW-1185">Reference proteome</keyword>
<evidence type="ECO:0000256" key="9">
    <source>
        <dbReference type="SAM" id="Phobius"/>
    </source>
</evidence>
<proteinExistence type="inferred from homology"/>
<sequence>MQIIVEQVLNALQMGVLLFLIASGLSLVFGLMHVVNLAHGALYMVGAYFGITIARGLGNFYLAVLLAPLLTAILGVLLERTLLARTYGRGMYPQVLLTLGLVFAFDELVRIIWGAPIQTLPLPPGLAGTVALAGASVPVYRVLVVVIGAVVITALLLGFGRTRLGAMVRAGVDDREMAAALGIDVTRLFSGVFAVGAALAGLAGVLSVPIFNAFPGMGSEILISALVVVVAGGMGSLAGALIASLLIGAATVVGQIYAAEFSTAVIYLVLVAVLLVRPQGLMGIAR</sequence>
<feature type="transmembrane region" description="Helical" evidence="9">
    <location>
        <begin position="90"/>
        <end position="113"/>
    </location>
</feature>
<keyword evidence="6 9" id="KW-1133">Transmembrane helix</keyword>
<evidence type="ECO:0000256" key="8">
    <source>
        <dbReference type="ARBA" id="ARBA00037998"/>
    </source>
</evidence>
<organism evidence="10 11">
    <name type="scientific">Caenimonas sedimenti</name>
    <dbReference type="NCBI Taxonomy" id="2596921"/>
    <lineage>
        <taxon>Bacteria</taxon>
        <taxon>Pseudomonadati</taxon>
        <taxon>Pseudomonadota</taxon>
        <taxon>Betaproteobacteria</taxon>
        <taxon>Burkholderiales</taxon>
        <taxon>Comamonadaceae</taxon>
        <taxon>Caenimonas</taxon>
    </lineage>
</organism>
<keyword evidence="5" id="KW-0029">Amino-acid transport</keyword>
<keyword evidence="4 9" id="KW-0812">Transmembrane</keyword>
<evidence type="ECO:0000256" key="2">
    <source>
        <dbReference type="ARBA" id="ARBA00022448"/>
    </source>
</evidence>
<feature type="transmembrane region" description="Helical" evidence="9">
    <location>
        <begin position="256"/>
        <end position="276"/>
    </location>
</feature>
<dbReference type="RefSeq" id="WP_145892885.1">
    <property type="nucleotide sequence ID" value="NZ_VOBQ01000008.1"/>
</dbReference>
<dbReference type="GO" id="GO:0005886">
    <property type="term" value="C:plasma membrane"/>
    <property type="evidence" value="ECO:0007669"/>
    <property type="project" value="UniProtKB-SubCell"/>
</dbReference>
<keyword evidence="2" id="KW-0813">Transport</keyword>
<feature type="transmembrane region" description="Helical" evidence="9">
    <location>
        <begin position="139"/>
        <end position="159"/>
    </location>
</feature>
<feature type="transmembrane region" description="Helical" evidence="9">
    <location>
        <begin position="60"/>
        <end position="78"/>
    </location>
</feature>
<evidence type="ECO:0000256" key="7">
    <source>
        <dbReference type="ARBA" id="ARBA00023136"/>
    </source>
</evidence>
<dbReference type="CDD" id="cd06582">
    <property type="entry name" value="TM_PBP1_LivH_like"/>
    <property type="match status" value="1"/>
</dbReference>
<evidence type="ECO:0000256" key="6">
    <source>
        <dbReference type="ARBA" id="ARBA00022989"/>
    </source>
</evidence>
<dbReference type="AlphaFoldDB" id="A0A562ZRP1"/>
<keyword evidence="3" id="KW-1003">Cell membrane</keyword>
<dbReference type="InterPro" id="IPR001851">
    <property type="entry name" value="ABC_transp_permease"/>
</dbReference>
<dbReference type="PANTHER" id="PTHR11795:SF442">
    <property type="entry name" value="ABC TRANSPORTER ATP-BINDING PROTEIN"/>
    <property type="match status" value="1"/>
</dbReference>
<protein>
    <submittedName>
        <fullName evidence="10">Branched-chain amino acid ABC transporter permease</fullName>
    </submittedName>
</protein>
<evidence type="ECO:0000313" key="10">
    <source>
        <dbReference type="EMBL" id="TWO71269.1"/>
    </source>
</evidence>
<reference evidence="10 11" key="1">
    <citation type="submission" date="2019-07" db="EMBL/GenBank/DDBJ databases">
        <title>Caenimonas sedimenti sp. nov., isolated from activated sludge.</title>
        <authorList>
            <person name="Xu J."/>
        </authorList>
    </citation>
    <scope>NUCLEOTIDE SEQUENCE [LARGE SCALE GENOMIC DNA]</scope>
    <source>
        <strain evidence="10 11">HX-9-20</strain>
    </source>
</reference>
<dbReference type="GO" id="GO:0006865">
    <property type="term" value="P:amino acid transport"/>
    <property type="evidence" value="ECO:0007669"/>
    <property type="project" value="UniProtKB-KW"/>
</dbReference>
<dbReference type="Proteomes" id="UP000318199">
    <property type="component" value="Unassembled WGS sequence"/>
</dbReference>
<name>A0A562ZRP1_9BURK</name>
<comment type="caution">
    <text evidence="10">The sequence shown here is derived from an EMBL/GenBank/DDBJ whole genome shotgun (WGS) entry which is preliminary data.</text>
</comment>
<dbReference type="GO" id="GO:0022857">
    <property type="term" value="F:transmembrane transporter activity"/>
    <property type="evidence" value="ECO:0007669"/>
    <property type="project" value="InterPro"/>
</dbReference>
<dbReference type="EMBL" id="VOBQ01000008">
    <property type="protein sequence ID" value="TWO71269.1"/>
    <property type="molecule type" value="Genomic_DNA"/>
</dbReference>
<accession>A0A562ZRP1</accession>
<comment type="subcellular location">
    <subcellularLocation>
        <location evidence="1">Cell membrane</location>
        <topology evidence="1">Multi-pass membrane protein</topology>
    </subcellularLocation>
</comment>
<evidence type="ECO:0000256" key="1">
    <source>
        <dbReference type="ARBA" id="ARBA00004651"/>
    </source>
</evidence>
<comment type="similarity">
    <text evidence="8">Belongs to the binding-protein-dependent transport system permease family. LivHM subfamily.</text>
</comment>
<feature type="transmembrane region" description="Helical" evidence="9">
    <location>
        <begin position="12"/>
        <end position="30"/>
    </location>
</feature>
<keyword evidence="7 9" id="KW-0472">Membrane</keyword>